<evidence type="ECO:0000259" key="8">
    <source>
        <dbReference type="PROSITE" id="PS50109"/>
    </source>
</evidence>
<evidence type="ECO:0000313" key="10">
    <source>
        <dbReference type="Proteomes" id="UP000006050"/>
    </source>
</evidence>
<evidence type="ECO:0000256" key="5">
    <source>
        <dbReference type="ARBA" id="ARBA00022777"/>
    </source>
</evidence>
<evidence type="ECO:0000313" key="9">
    <source>
        <dbReference type="EMBL" id="AFL85144.1"/>
    </source>
</evidence>
<evidence type="ECO:0000256" key="2">
    <source>
        <dbReference type="ARBA" id="ARBA00012438"/>
    </source>
</evidence>
<dbReference type="InterPro" id="IPR003661">
    <property type="entry name" value="HisK_dim/P_dom"/>
</dbReference>
<dbReference type="SUPFAM" id="SSF55874">
    <property type="entry name" value="ATPase domain of HSP90 chaperone/DNA topoisomerase II/histidine kinase"/>
    <property type="match status" value="1"/>
</dbReference>
<dbReference type="AlphaFoldDB" id="I3Z7C6"/>
<keyword evidence="10" id="KW-1185">Reference proteome</keyword>
<dbReference type="InterPro" id="IPR004358">
    <property type="entry name" value="Sig_transdc_His_kin-like_C"/>
</dbReference>
<dbReference type="Gene3D" id="1.10.287.130">
    <property type="match status" value="1"/>
</dbReference>
<dbReference type="SUPFAM" id="SSF47384">
    <property type="entry name" value="Homodimeric domain of signal transducing histidine kinase"/>
    <property type="match status" value="1"/>
</dbReference>
<protein>
    <recommendedName>
        <fullName evidence="2">histidine kinase</fullName>
        <ecNumber evidence="2">2.7.13.3</ecNumber>
    </recommendedName>
</protein>
<dbReference type="Pfam" id="PF00512">
    <property type="entry name" value="HisKA"/>
    <property type="match status" value="1"/>
</dbReference>
<feature type="transmembrane region" description="Helical" evidence="7">
    <location>
        <begin position="46"/>
        <end position="65"/>
    </location>
</feature>
<keyword evidence="7" id="KW-0812">Transmembrane</keyword>
<dbReference type="EC" id="2.7.13.3" evidence="2"/>
<dbReference type="PRINTS" id="PR00344">
    <property type="entry name" value="BCTRLSENSOR"/>
</dbReference>
<evidence type="ECO:0000256" key="3">
    <source>
        <dbReference type="ARBA" id="ARBA00022553"/>
    </source>
</evidence>
<feature type="coiled-coil region" evidence="6">
    <location>
        <begin position="65"/>
        <end position="99"/>
    </location>
</feature>
<dbReference type="EMBL" id="CP003281">
    <property type="protein sequence ID" value="AFL85144.1"/>
    <property type="molecule type" value="Genomic_DNA"/>
</dbReference>
<dbReference type="HOGENOM" id="CLU_000445_89_1_10"/>
<keyword evidence="5 9" id="KW-0418">Kinase</keyword>
<dbReference type="OrthoDB" id="890870at2"/>
<dbReference type="PANTHER" id="PTHR43304:SF1">
    <property type="entry name" value="PAC DOMAIN-CONTAINING PROTEIN"/>
    <property type="match status" value="1"/>
</dbReference>
<feature type="transmembrane region" description="Helical" evidence="7">
    <location>
        <begin position="7"/>
        <end position="26"/>
    </location>
</feature>
<dbReference type="InterPro" id="IPR005467">
    <property type="entry name" value="His_kinase_dom"/>
</dbReference>
<evidence type="ECO:0000256" key="4">
    <source>
        <dbReference type="ARBA" id="ARBA00022679"/>
    </source>
</evidence>
<gene>
    <name evidence="9" type="ordered locus">Belba_2597</name>
</gene>
<reference evidence="10" key="1">
    <citation type="submission" date="2012-06" db="EMBL/GenBank/DDBJ databases">
        <title>The complete genome of Belliella baltica DSM 15883.</title>
        <authorList>
            <person name="Lucas S."/>
            <person name="Copeland A."/>
            <person name="Lapidus A."/>
            <person name="Goodwin L."/>
            <person name="Pitluck S."/>
            <person name="Peters L."/>
            <person name="Mikhailova N."/>
            <person name="Davenport K."/>
            <person name="Kyrpides N."/>
            <person name="Mavromatis K."/>
            <person name="Pagani I."/>
            <person name="Ivanova N."/>
            <person name="Ovchinnikova G."/>
            <person name="Zeytun A."/>
            <person name="Detter J.C."/>
            <person name="Han C."/>
            <person name="Land M."/>
            <person name="Hauser L."/>
            <person name="Markowitz V."/>
            <person name="Cheng J.-F."/>
            <person name="Hugenholtz P."/>
            <person name="Woyke T."/>
            <person name="Wu D."/>
            <person name="Tindall B."/>
            <person name="Pomrenke H."/>
            <person name="Brambilla E."/>
            <person name="Klenk H.-P."/>
            <person name="Eisen J.A."/>
        </authorList>
    </citation>
    <scope>NUCLEOTIDE SEQUENCE [LARGE SCALE GENOMIC DNA]</scope>
    <source>
        <strain evidence="10">DSM 15883 / CIP 108006 / LMG 21964 / BA134</strain>
    </source>
</reference>
<dbReference type="Gene3D" id="3.30.565.10">
    <property type="entry name" value="Histidine kinase-like ATPase, C-terminal domain"/>
    <property type="match status" value="1"/>
</dbReference>
<evidence type="ECO:0000256" key="1">
    <source>
        <dbReference type="ARBA" id="ARBA00000085"/>
    </source>
</evidence>
<name>I3Z7C6_BELBD</name>
<dbReference type="CDD" id="cd00082">
    <property type="entry name" value="HisKA"/>
    <property type="match status" value="1"/>
</dbReference>
<proteinExistence type="predicted"/>
<dbReference type="SMART" id="SM00387">
    <property type="entry name" value="HATPase_c"/>
    <property type="match status" value="1"/>
</dbReference>
<keyword evidence="7" id="KW-1133">Transmembrane helix</keyword>
<dbReference type="KEGG" id="bbd:Belba_2597"/>
<dbReference type="eggNOG" id="COG4251">
    <property type="taxonomic scope" value="Bacteria"/>
</dbReference>
<keyword evidence="6" id="KW-0175">Coiled coil</keyword>
<dbReference type="InterPro" id="IPR003594">
    <property type="entry name" value="HATPase_dom"/>
</dbReference>
<dbReference type="STRING" id="866536.Belba_2597"/>
<dbReference type="Proteomes" id="UP000006050">
    <property type="component" value="Chromosome"/>
</dbReference>
<dbReference type="FunFam" id="3.30.565.10:FF:000006">
    <property type="entry name" value="Sensor histidine kinase WalK"/>
    <property type="match status" value="1"/>
</dbReference>
<accession>I3Z7C6</accession>
<dbReference type="InterPro" id="IPR036097">
    <property type="entry name" value="HisK_dim/P_sf"/>
</dbReference>
<feature type="domain" description="Histidine kinase" evidence="8">
    <location>
        <begin position="102"/>
        <end position="316"/>
    </location>
</feature>
<organism evidence="9 10">
    <name type="scientific">Belliella baltica (strain DSM 15883 / CIP 108006 / LMG 21964 / BA134)</name>
    <dbReference type="NCBI Taxonomy" id="866536"/>
    <lineage>
        <taxon>Bacteria</taxon>
        <taxon>Pseudomonadati</taxon>
        <taxon>Bacteroidota</taxon>
        <taxon>Cytophagia</taxon>
        <taxon>Cytophagales</taxon>
        <taxon>Cyclobacteriaceae</taxon>
        <taxon>Belliella</taxon>
    </lineage>
</organism>
<keyword evidence="3" id="KW-0597">Phosphoprotein</keyword>
<dbReference type="InterPro" id="IPR036890">
    <property type="entry name" value="HATPase_C_sf"/>
</dbReference>
<dbReference type="Pfam" id="PF02518">
    <property type="entry name" value="HATPase_c"/>
    <property type="match status" value="1"/>
</dbReference>
<dbReference type="InterPro" id="IPR052162">
    <property type="entry name" value="Sensor_kinase/Photoreceptor"/>
</dbReference>
<keyword evidence="7" id="KW-0472">Membrane</keyword>
<dbReference type="PANTHER" id="PTHR43304">
    <property type="entry name" value="PHYTOCHROME-LIKE PROTEIN CPH1"/>
    <property type="match status" value="1"/>
</dbReference>
<evidence type="ECO:0000256" key="6">
    <source>
        <dbReference type="SAM" id="Coils"/>
    </source>
</evidence>
<comment type="catalytic activity">
    <reaction evidence="1">
        <text>ATP + protein L-histidine = ADP + protein N-phospho-L-histidine.</text>
        <dbReference type="EC" id="2.7.13.3"/>
    </reaction>
</comment>
<dbReference type="PROSITE" id="PS50109">
    <property type="entry name" value="HIS_KIN"/>
    <property type="match status" value="1"/>
</dbReference>
<sequence length="320" mass="36826">MKPGFKIALIYLFIGVIWILTSDLLLDFILESTGLEKSTSYQSIKGISYVTITAVLLFLLVNKFYSNLSEKIEQLELLNKKLNQQSRKLENSNRDLEQMVYVASHDLQEPLRMVSSFMGQLQQKHNEELDQKGRRYIKFALDGAERMKRIILDLLDFAEAVNIEESTVTINLNELMEKVVASHQRTIHEKKAVITWENMPEIKGKKIQLIQVFQNLLSNALTYHKEDTIPKIHIGFENKSDTYQFSIKDNGIGINPKYQEQIFNIFKRLHTQDEFQGTGMGLAISKKIILNLDGKIWVNSSEGNGSTFYFTLPKSKNSPQ</sequence>
<dbReference type="GO" id="GO:0000155">
    <property type="term" value="F:phosphorelay sensor kinase activity"/>
    <property type="evidence" value="ECO:0007669"/>
    <property type="project" value="InterPro"/>
</dbReference>
<dbReference type="SMART" id="SM00388">
    <property type="entry name" value="HisKA"/>
    <property type="match status" value="1"/>
</dbReference>
<keyword evidence="4" id="KW-0808">Transferase</keyword>
<evidence type="ECO:0000256" key="7">
    <source>
        <dbReference type="SAM" id="Phobius"/>
    </source>
</evidence>